<feature type="transmembrane region" description="Helical" evidence="1">
    <location>
        <begin position="121"/>
        <end position="143"/>
    </location>
</feature>
<feature type="transmembrane region" description="Helical" evidence="1">
    <location>
        <begin position="460"/>
        <end position="478"/>
    </location>
</feature>
<keyword evidence="1" id="KW-0812">Transmembrane</keyword>
<feature type="transmembrane region" description="Helical" evidence="1">
    <location>
        <begin position="399"/>
        <end position="420"/>
    </location>
</feature>
<feature type="transmembrane region" description="Helical" evidence="1">
    <location>
        <begin position="150"/>
        <end position="168"/>
    </location>
</feature>
<evidence type="ECO:0000313" key="2">
    <source>
        <dbReference type="EMBL" id="VYS76314.1"/>
    </source>
</evidence>
<feature type="transmembrane region" description="Helical" evidence="1">
    <location>
        <begin position="280"/>
        <end position="301"/>
    </location>
</feature>
<protein>
    <submittedName>
        <fullName evidence="2">Bacterial membrane protein YfhO</fullName>
    </submittedName>
</protein>
<dbReference type="PROSITE" id="PS51257">
    <property type="entry name" value="PROKAR_LIPOPROTEIN"/>
    <property type="match status" value="1"/>
</dbReference>
<feature type="transmembrane region" description="Helical" evidence="1">
    <location>
        <begin position="202"/>
        <end position="231"/>
    </location>
</feature>
<feature type="transmembrane region" description="Helical" evidence="1">
    <location>
        <begin position="251"/>
        <end position="268"/>
    </location>
</feature>
<sequence>MKNTDSLSRRSFWLCCLLWAVLVGACFAPAIFGGKVLAPMDIMDCLISPYATQPMENVHNHFTVDAISQYLPYNYSVAQSFRQDGYMGWNPYTHNGTAIAENTMLCPGDWHHVLYFFLPFWTAWDTGIILQFFLAGLGMIVFLRSRQVPAPYCLLGAIGYGFYSQFVLWIYHRWVLGTMCWAPWILWALMRNREKRIIDLPSILFIALGFRGGHLQACLFIVLLTGCVWLADWWTSPSRWKFKTLWRVSLPYLVSGIAGGLLSIDVLAQTIPPLMEGCRPIPFLTGITHLPSLVTVLFPTLLGVPETIDLFKLMGQDLFDLKFTGGVIFVLAVLGLFNRKAPLTAKFLMVISLILAFTPLITYFYSRSTTVYALGASWLAAWQLHAFTQEPARTVWKKIFIALGILTLGWLLCSILIQIFHQDILSTLQRNLVSRLSPAETGREAWYMLRTERLLEQTCIWYPRTLALLALLWGGLWAASRIHVRARHKLLLASAVILCSLGEQLLVQATWVHYADKPESAGLYREPEWLPRLKQQVGDGSVLCYTSHRDKDYFHDNHLSSFGIKQAEGYETVRPKRLHALQDILTHPEAAAKAGISHLLVNPRQQLPETKGWNLVENTSRYVLFANPHYRGRYFANGPPTEESAVVHPNWLTYNKMDFTVPPGASSLDILESYSEGWTARINGGEPVPVECSENYGIIVPLPVSDTPAHVLLQYRDHRQNTYYCIILATLLLICAACLWRHVKKRPSSPH</sequence>
<feature type="transmembrane region" description="Helical" evidence="1">
    <location>
        <begin position="721"/>
        <end position="740"/>
    </location>
</feature>
<organism evidence="2">
    <name type="scientific">Akkermansia muciniphila</name>
    <dbReference type="NCBI Taxonomy" id="239935"/>
    <lineage>
        <taxon>Bacteria</taxon>
        <taxon>Pseudomonadati</taxon>
        <taxon>Verrucomicrobiota</taxon>
        <taxon>Verrucomicrobiia</taxon>
        <taxon>Verrucomicrobiales</taxon>
        <taxon>Akkermansiaceae</taxon>
        <taxon>Akkermansia</taxon>
    </lineage>
</organism>
<feature type="transmembrane region" description="Helical" evidence="1">
    <location>
        <begin position="345"/>
        <end position="365"/>
    </location>
</feature>
<gene>
    <name evidence="2" type="ORF">AMLFYP55_00249</name>
</gene>
<accession>A0A6N2R6H5</accession>
<dbReference type="AlphaFoldDB" id="A0A6N2R6H5"/>
<dbReference type="OrthoDB" id="199017at2"/>
<dbReference type="RefSeq" id="WP_102722636.1">
    <property type="nucleotide sequence ID" value="NZ_CACRSS010000001.1"/>
</dbReference>
<feature type="transmembrane region" description="Helical" evidence="1">
    <location>
        <begin position="12"/>
        <end position="32"/>
    </location>
</feature>
<keyword evidence="1" id="KW-0472">Membrane</keyword>
<dbReference type="EMBL" id="CACRSS010000001">
    <property type="protein sequence ID" value="VYS76314.1"/>
    <property type="molecule type" value="Genomic_DNA"/>
</dbReference>
<reference evidence="2" key="1">
    <citation type="submission" date="2019-11" db="EMBL/GenBank/DDBJ databases">
        <authorList>
            <person name="Feng L."/>
        </authorList>
    </citation>
    <scope>NUCLEOTIDE SEQUENCE</scope>
    <source>
        <strain evidence="2">AMuciniphilaLFYP55</strain>
    </source>
</reference>
<proteinExistence type="predicted"/>
<keyword evidence="1" id="KW-1133">Transmembrane helix</keyword>
<feature type="transmembrane region" description="Helical" evidence="1">
    <location>
        <begin position="321"/>
        <end position="338"/>
    </location>
</feature>
<name>A0A6N2R6H5_9BACT</name>
<evidence type="ECO:0000256" key="1">
    <source>
        <dbReference type="SAM" id="Phobius"/>
    </source>
</evidence>